<organism evidence="2 3">
    <name type="scientific">Bacillus spongiae</name>
    <dbReference type="NCBI Taxonomy" id="2683610"/>
    <lineage>
        <taxon>Bacteria</taxon>
        <taxon>Bacillati</taxon>
        <taxon>Bacillota</taxon>
        <taxon>Bacilli</taxon>
        <taxon>Bacillales</taxon>
        <taxon>Bacillaceae</taxon>
        <taxon>Bacillus</taxon>
    </lineage>
</organism>
<accession>A0ABU8H9N3</accession>
<comment type="caution">
    <text evidence="2">The sequence shown here is derived from an EMBL/GenBank/DDBJ whole genome shotgun (WGS) entry which is preliminary data.</text>
</comment>
<feature type="domain" description="Putative component of 'biosynthetic module'" evidence="1">
    <location>
        <begin position="290"/>
        <end position="508"/>
    </location>
</feature>
<feature type="domain" description="Putative component of 'biosynthetic module'" evidence="1">
    <location>
        <begin position="15"/>
        <end position="267"/>
    </location>
</feature>
<protein>
    <submittedName>
        <fullName evidence="2">YceG family protein</fullName>
    </submittedName>
</protein>
<reference evidence="2 3" key="1">
    <citation type="journal article" date="2018" name="J. Microbiol.">
        <title>Bacillus spongiae sp. nov., isolated from sponge of Jeju Island.</title>
        <authorList>
            <person name="Lee G.E."/>
            <person name="Im W.T."/>
            <person name="Park J.S."/>
        </authorList>
    </citation>
    <scope>NUCLEOTIDE SEQUENCE [LARGE SCALE GENOMIC DNA]</scope>
    <source>
        <strain evidence="2 3">135PIL107-10</strain>
    </source>
</reference>
<dbReference type="InterPro" id="IPR025647">
    <property type="entry name" value="YceG_bac"/>
</dbReference>
<evidence type="ECO:0000313" key="2">
    <source>
        <dbReference type="EMBL" id="MEI5905893.1"/>
    </source>
</evidence>
<proteinExistence type="predicted"/>
<sequence length="535" mass="63013">MPKKQTIQVTPIQITDDKWREVVRKKLPEREFFSETDQLKLGQVSCRILGTPYDETEYYHTLYELKQENLMILSEILDKTIDESRFQSIQRIHLIQKKEKGLSINRFVAFLEGEKLLPKHQNAAVHRHIREAYISMLKVFEANHPDGLQSQEFRRVFLDSIKWMWNHLDGWLKNASISERFPRVVWYGDINKSQQYFLLLLMLIGCDVLIFHPEGKDEFSQIDGEDKYSGVIRFPATGTLKPFPIEEPERTSTVAYKASKEMDAVLHHQDSQLYKPWQFREHIPNSITLKTTYDELFLLAKERAFIRPSFMATTDFVKIPSLFSKIMGVSQNRKDYWNKLQLLMNKELTETIKQFPFTTESTANQRYHYEHALQNGILAPNKMMESHWWKYSHLPNGAQKAIAHSISRICKEIKLLPLPQETIEQVKLYLFTQSMDIPQSVLKLIQQFDYAQEVPKLILYNNEMNGSLSRSDAVMLLLLHEIGFDIVLYNPPGQNCIEQYIQQDCFDTHWLDNMVFELELKEESVIQRLIKSIKR</sequence>
<name>A0ABU8H9N3_9BACI</name>
<gene>
    <name evidence="2" type="ORF">WAK64_02280</name>
</gene>
<dbReference type="RefSeq" id="WP_336585313.1">
    <property type="nucleotide sequence ID" value="NZ_JBBAXC010000002.1"/>
</dbReference>
<evidence type="ECO:0000259" key="1">
    <source>
        <dbReference type="Pfam" id="PF14266"/>
    </source>
</evidence>
<dbReference type="Proteomes" id="UP001312865">
    <property type="component" value="Unassembled WGS sequence"/>
</dbReference>
<keyword evidence="3" id="KW-1185">Reference proteome</keyword>
<dbReference type="EMBL" id="JBBAXC010000002">
    <property type="protein sequence ID" value="MEI5905893.1"/>
    <property type="molecule type" value="Genomic_DNA"/>
</dbReference>
<evidence type="ECO:0000313" key="3">
    <source>
        <dbReference type="Proteomes" id="UP001312865"/>
    </source>
</evidence>
<dbReference type="Pfam" id="PF14266">
    <property type="entry name" value="YceG_bac"/>
    <property type="match status" value="2"/>
</dbReference>